<dbReference type="PANTHER" id="PTHR43382:SF8">
    <property type="entry name" value="PROLINE--TRNA LIGASE"/>
    <property type="match status" value="1"/>
</dbReference>
<dbReference type="GO" id="GO:0006433">
    <property type="term" value="P:prolyl-tRNA aminoacylation"/>
    <property type="evidence" value="ECO:0007669"/>
    <property type="project" value="InterPro"/>
</dbReference>
<reference evidence="1" key="1">
    <citation type="journal article" date="2013" name="Nature">
        <title>Draft genome of the wheat A-genome progenitor Triticum urartu.</title>
        <authorList>
            <person name="Ling H.Q."/>
            <person name="Zhao S."/>
            <person name="Liu D."/>
            <person name="Wang J."/>
            <person name="Sun H."/>
            <person name="Zhang C."/>
            <person name="Fan H."/>
            <person name="Li D."/>
            <person name="Dong L."/>
            <person name="Tao Y."/>
            <person name="Gao C."/>
            <person name="Wu H."/>
            <person name="Li Y."/>
            <person name="Cui Y."/>
            <person name="Guo X."/>
            <person name="Zheng S."/>
            <person name="Wang B."/>
            <person name="Yu K."/>
            <person name="Liang Q."/>
            <person name="Yang W."/>
            <person name="Lou X."/>
            <person name="Chen J."/>
            <person name="Feng M."/>
            <person name="Jian J."/>
            <person name="Zhang X."/>
            <person name="Luo G."/>
            <person name="Jiang Y."/>
            <person name="Liu J."/>
            <person name="Wang Z."/>
            <person name="Sha Y."/>
            <person name="Zhang B."/>
            <person name="Wu H."/>
            <person name="Tang D."/>
            <person name="Shen Q."/>
            <person name="Xue P."/>
            <person name="Zou S."/>
            <person name="Wang X."/>
            <person name="Liu X."/>
            <person name="Wang F."/>
            <person name="Yang Y."/>
            <person name="An X."/>
            <person name="Dong Z."/>
            <person name="Zhang K."/>
            <person name="Zhang X."/>
            <person name="Luo M.C."/>
            <person name="Dvorak J."/>
            <person name="Tong Y."/>
            <person name="Wang J."/>
            <person name="Yang H."/>
            <person name="Li Z."/>
            <person name="Wang D."/>
            <person name="Zhang A."/>
            <person name="Wang J."/>
        </authorList>
    </citation>
    <scope>NUCLEOTIDE SEQUENCE</scope>
</reference>
<dbReference type="STRING" id="4572.M7ZJK6"/>
<gene>
    <name evidence="1" type="ORF">TRIUR3_07009</name>
</gene>
<protein>
    <submittedName>
        <fullName evidence="1">Bifunctional aminoacyl-tRNA synthetase</fullName>
    </submittedName>
</protein>
<keyword evidence="1" id="KW-0436">Ligase</keyword>
<dbReference type="PANTHER" id="PTHR43382">
    <property type="entry name" value="PROLYL-TRNA SYNTHETASE"/>
    <property type="match status" value="1"/>
</dbReference>
<dbReference type="eggNOG" id="KOG4163">
    <property type="taxonomic scope" value="Eukaryota"/>
</dbReference>
<accession>M7ZJK6</accession>
<sequence>MAFKKDDNFGEWYSEVVVNSEIIEYHDISGCYILRPWAMEIWELLKEFFDAEIKKLKLKSYYFPLFVTVNVVQKKKDHFEDFAPEVNDVRVII</sequence>
<dbReference type="EMBL" id="KD111322">
    <property type="protein sequence ID" value="EMS60297.1"/>
    <property type="molecule type" value="Genomic_DNA"/>
</dbReference>
<dbReference type="InterPro" id="IPR045864">
    <property type="entry name" value="aa-tRNA-synth_II/BPL/LPL"/>
</dbReference>
<organism evidence="1">
    <name type="scientific">Triticum urartu</name>
    <name type="common">Red wild einkorn</name>
    <name type="synonym">Crithodium urartu</name>
    <dbReference type="NCBI Taxonomy" id="4572"/>
    <lineage>
        <taxon>Eukaryota</taxon>
        <taxon>Viridiplantae</taxon>
        <taxon>Streptophyta</taxon>
        <taxon>Embryophyta</taxon>
        <taxon>Tracheophyta</taxon>
        <taxon>Spermatophyta</taxon>
        <taxon>Magnoliopsida</taxon>
        <taxon>Liliopsida</taxon>
        <taxon>Poales</taxon>
        <taxon>Poaceae</taxon>
        <taxon>BOP clade</taxon>
        <taxon>Pooideae</taxon>
        <taxon>Triticodae</taxon>
        <taxon>Triticeae</taxon>
        <taxon>Triticinae</taxon>
        <taxon>Triticum</taxon>
    </lineage>
</organism>
<dbReference type="GO" id="GO:0017101">
    <property type="term" value="C:aminoacyl-tRNA synthetase multienzyme complex"/>
    <property type="evidence" value="ECO:0007669"/>
    <property type="project" value="TreeGrafter"/>
</dbReference>
<name>M7ZJK6_TRIUA</name>
<dbReference type="GO" id="GO:0005524">
    <property type="term" value="F:ATP binding"/>
    <property type="evidence" value="ECO:0007669"/>
    <property type="project" value="InterPro"/>
</dbReference>
<proteinExistence type="predicted"/>
<dbReference type="SUPFAM" id="SSF55681">
    <property type="entry name" value="Class II aaRS and biotin synthetases"/>
    <property type="match status" value="1"/>
</dbReference>
<dbReference type="AlphaFoldDB" id="M7ZJK6"/>
<dbReference type="GO" id="GO:0005737">
    <property type="term" value="C:cytoplasm"/>
    <property type="evidence" value="ECO:0007669"/>
    <property type="project" value="InterPro"/>
</dbReference>
<dbReference type="OMA" id="CGEMIEY"/>
<dbReference type="Gene3D" id="3.30.930.10">
    <property type="entry name" value="Bira Bifunctional Protein, Domain 2"/>
    <property type="match status" value="1"/>
</dbReference>
<evidence type="ECO:0000313" key="1">
    <source>
        <dbReference type="EMBL" id="EMS60297.1"/>
    </source>
</evidence>
<keyword evidence="1" id="KW-0030">Aminoacyl-tRNA synthetase</keyword>
<dbReference type="GO" id="GO:0004827">
    <property type="term" value="F:proline-tRNA ligase activity"/>
    <property type="evidence" value="ECO:0007669"/>
    <property type="project" value="InterPro"/>
</dbReference>
<dbReference type="InterPro" id="IPR004499">
    <property type="entry name" value="Pro-tRNA-ligase_IIa_arc-type"/>
</dbReference>